<dbReference type="PANTHER" id="PTHR43476:SF4">
    <property type="entry name" value="BLR0106 PROTEIN"/>
    <property type="match status" value="1"/>
</dbReference>
<dbReference type="InterPro" id="IPR036188">
    <property type="entry name" value="FAD/NAD-bd_sf"/>
</dbReference>
<dbReference type="InterPro" id="IPR050631">
    <property type="entry name" value="PheA/TfdB_FAD_monoxygenase"/>
</dbReference>
<dbReference type="RefSeq" id="WP_037568534.1">
    <property type="nucleotide sequence ID" value="NZ_CP065670.1"/>
</dbReference>
<evidence type="ECO:0000313" key="5">
    <source>
        <dbReference type="Proteomes" id="UP000594836"/>
    </source>
</evidence>
<name>A0A7T3A9K0_SPHPI</name>
<evidence type="ECO:0000313" key="4">
    <source>
        <dbReference type="EMBL" id="QPT07389.1"/>
    </source>
</evidence>
<dbReference type="SUPFAM" id="SSF51905">
    <property type="entry name" value="FAD/NAD(P)-binding domain"/>
    <property type="match status" value="1"/>
</dbReference>
<dbReference type="InterPro" id="IPR002938">
    <property type="entry name" value="FAD-bd"/>
</dbReference>
<evidence type="ECO:0000256" key="2">
    <source>
        <dbReference type="ARBA" id="ARBA00023027"/>
    </source>
</evidence>
<dbReference type="InterPro" id="IPR012733">
    <property type="entry name" value="HB_mOase"/>
</dbReference>
<keyword evidence="4" id="KW-0503">Monooxygenase</keyword>
<organism evidence="4 5">
    <name type="scientific">Sphingomonas paucimobilis</name>
    <name type="common">Pseudomonas paucimobilis</name>
    <dbReference type="NCBI Taxonomy" id="13689"/>
    <lineage>
        <taxon>Bacteria</taxon>
        <taxon>Pseudomonadati</taxon>
        <taxon>Pseudomonadota</taxon>
        <taxon>Alphaproteobacteria</taxon>
        <taxon>Sphingomonadales</taxon>
        <taxon>Sphingomonadaceae</taxon>
        <taxon>Sphingomonas</taxon>
    </lineage>
</organism>
<dbReference type="GeneID" id="78528859"/>
<dbReference type="GO" id="GO:0018659">
    <property type="term" value="F:4-hydroxybenzoate 3-monooxygenase activity"/>
    <property type="evidence" value="ECO:0007669"/>
    <property type="project" value="UniProtKB-EC"/>
</dbReference>
<dbReference type="AlphaFoldDB" id="A0A7T3A9K0"/>
<keyword evidence="1 4" id="KW-0560">Oxidoreductase</keyword>
<accession>A0A7T3A9K0</accession>
<dbReference type="PANTHER" id="PTHR43476">
    <property type="entry name" value="3-(3-HYDROXY-PHENYL)PROPIONATE/3-HYDROXYCINNAMIC ACID HYDROXYLASE"/>
    <property type="match status" value="1"/>
</dbReference>
<keyword evidence="2" id="KW-0520">NAD</keyword>
<dbReference type="SUPFAM" id="SSF54373">
    <property type="entry name" value="FAD-linked reductases, C-terminal domain"/>
    <property type="match status" value="1"/>
</dbReference>
<proteinExistence type="predicted"/>
<dbReference type="Proteomes" id="UP000594836">
    <property type="component" value="Chromosome"/>
</dbReference>
<reference evidence="4 5" key="1">
    <citation type="submission" date="2020-12" db="EMBL/GenBank/DDBJ databases">
        <title>FDA dAtabase for Regulatory Grade micrObial Sequences (FDA-ARGOS): Supporting development and validation of Infectious Disease Dx tests.</title>
        <authorList>
            <person name="Sproer C."/>
            <person name="Gronow S."/>
            <person name="Severitt S."/>
            <person name="Schroder I."/>
            <person name="Tallon L."/>
            <person name="Sadzewicz L."/>
            <person name="Zhao X."/>
            <person name="Boylan J."/>
            <person name="Ott S."/>
            <person name="Bowen H."/>
            <person name="Vavikolanu K."/>
            <person name="Mehta A."/>
            <person name="Aluvathingal J."/>
            <person name="Nadendla S."/>
            <person name="Lowell S."/>
            <person name="Myers T."/>
            <person name="Yan Y."/>
            <person name="Sichtig H."/>
        </authorList>
    </citation>
    <scope>NUCLEOTIDE SEQUENCE [LARGE SCALE GENOMIC DNA]</scope>
    <source>
        <strain evidence="4 5">FDAARGOS_881</strain>
    </source>
</reference>
<evidence type="ECO:0000259" key="3">
    <source>
        <dbReference type="Pfam" id="PF01494"/>
    </source>
</evidence>
<gene>
    <name evidence="4" type="primary">pobA</name>
    <name evidence="4" type="ORF">I6G38_10995</name>
</gene>
<dbReference type="Pfam" id="PF01494">
    <property type="entry name" value="FAD_binding_3"/>
    <property type="match status" value="1"/>
</dbReference>
<feature type="domain" description="FAD-binding" evidence="3">
    <location>
        <begin position="4"/>
        <end position="345"/>
    </location>
</feature>
<dbReference type="NCBIfam" id="NF006091">
    <property type="entry name" value="PRK08243.1"/>
    <property type="match status" value="1"/>
</dbReference>
<evidence type="ECO:0000256" key="1">
    <source>
        <dbReference type="ARBA" id="ARBA00023002"/>
    </source>
</evidence>
<dbReference type="GO" id="GO:0043639">
    <property type="term" value="P:benzoate catabolic process"/>
    <property type="evidence" value="ECO:0007669"/>
    <property type="project" value="InterPro"/>
</dbReference>
<dbReference type="EC" id="1.14.13.2" evidence="4"/>
<dbReference type="Gene3D" id="3.50.50.60">
    <property type="entry name" value="FAD/NAD(P)-binding domain"/>
    <property type="match status" value="1"/>
</dbReference>
<dbReference type="EMBL" id="CP065713">
    <property type="protein sequence ID" value="QPT07389.1"/>
    <property type="molecule type" value="Genomic_DNA"/>
</dbReference>
<protein>
    <submittedName>
        <fullName evidence="4">4-hydroxybenzoate 3-monooxygenase</fullName>
        <ecNumber evidence="4">1.14.13.2</ecNumber>
    </submittedName>
</protein>
<dbReference type="Gene3D" id="3.30.9.10">
    <property type="entry name" value="D-Amino Acid Oxidase, subunit A, domain 2"/>
    <property type="match status" value="1"/>
</dbReference>
<dbReference type="NCBIfam" id="TIGR02360">
    <property type="entry name" value="pbenz_hydroxyl"/>
    <property type="match status" value="1"/>
</dbReference>
<dbReference type="PRINTS" id="PR00420">
    <property type="entry name" value="RNGMNOXGNASE"/>
</dbReference>
<sequence length="395" mass="43873">MRHRTQVAIVGAGPAGMFLAHLLHAEGIDAVVIERRDRDYVEGRVRAGVLEQGTVALMRRLGLSSRLEREGLIHGGTNVALDGEVFRIDMAALTGGATVTVYGQQEVMRDLFDAAEDRGLSIAWNARDVVLAGLDGARPSVTWWQDDVEQHLDCDFVVGCDGYHGVSRTAIPADVLRVFERVYPFGWLGVLADVPPADHELIYANHERGFALASMRSPTRSRYYIQCALDADLAEWSDDRFWDELCLRLGPETASKVTRGPSFEKAIAPLRSFVAEPMRWGRLFLAGDAAHIVPPTGAKGMNLAVSDVTMLGAALTEHYRERSNAGIDHYSARALSRVWKAERFSWWFTSVTHRFPTMDGFDRRIQMAELDYLRGSPAAQRTLAENYVGLPLEMA</sequence>
<dbReference type="GO" id="GO:0071949">
    <property type="term" value="F:FAD binding"/>
    <property type="evidence" value="ECO:0007669"/>
    <property type="project" value="InterPro"/>
</dbReference>